<evidence type="ECO:0000256" key="1">
    <source>
        <dbReference type="SAM" id="Phobius"/>
    </source>
</evidence>
<feature type="transmembrane region" description="Helical" evidence="1">
    <location>
        <begin position="141"/>
        <end position="160"/>
    </location>
</feature>
<gene>
    <name evidence="2" type="ORF">ACFPK2_18780</name>
</gene>
<evidence type="ECO:0000313" key="2">
    <source>
        <dbReference type="EMBL" id="MFC5295040.1"/>
    </source>
</evidence>
<feature type="transmembrane region" description="Helical" evidence="1">
    <location>
        <begin position="110"/>
        <end position="129"/>
    </location>
</feature>
<evidence type="ECO:0000313" key="3">
    <source>
        <dbReference type="Proteomes" id="UP001595976"/>
    </source>
</evidence>
<protein>
    <recommendedName>
        <fullName evidence="4">Holin of 3TMs, for gene-transfer release</fullName>
    </recommendedName>
</protein>
<name>A0ABW0FAU9_9HYPH</name>
<dbReference type="Proteomes" id="UP001595976">
    <property type="component" value="Unassembled WGS sequence"/>
</dbReference>
<organism evidence="2 3">
    <name type="scientific">Bosea minatitlanensis</name>
    <dbReference type="NCBI Taxonomy" id="128782"/>
    <lineage>
        <taxon>Bacteria</taxon>
        <taxon>Pseudomonadati</taxon>
        <taxon>Pseudomonadota</taxon>
        <taxon>Alphaproteobacteria</taxon>
        <taxon>Hyphomicrobiales</taxon>
        <taxon>Boseaceae</taxon>
        <taxon>Bosea</taxon>
    </lineage>
</organism>
<dbReference type="RefSeq" id="WP_260349149.1">
    <property type="nucleotide sequence ID" value="NZ_JAOAOS010000008.1"/>
</dbReference>
<dbReference type="EMBL" id="JBHSLI010000008">
    <property type="protein sequence ID" value="MFC5295040.1"/>
    <property type="molecule type" value="Genomic_DNA"/>
</dbReference>
<proteinExistence type="predicted"/>
<comment type="caution">
    <text evidence="2">The sequence shown here is derived from an EMBL/GenBank/DDBJ whole genome shotgun (WGS) entry which is preliminary data.</text>
</comment>
<keyword evidence="1" id="KW-0812">Transmembrane</keyword>
<accession>A0ABW0FAU9</accession>
<keyword evidence="1" id="KW-0472">Membrane</keyword>
<sequence length="174" mass="18749">MSAILASILIDVAARVGAPIVKSLLEKHVGGTAGEIGGMVIDAIAGKAGVPPDDLRSVPSKDLEAAVAAAEVDAPQLVAAWVGQQREANRLMLAEMSKGRPWWTWGWRPAWMWFLGFLFLFRLVLVPLADAVFGSRIAATVDLSTMMTLTAWFMGLYMGGHTVKDALAKWAERS</sequence>
<keyword evidence="3" id="KW-1185">Reference proteome</keyword>
<reference evidence="3" key="1">
    <citation type="journal article" date="2019" name="Int. J. Syst. Evol. Microbiol.">
        <title>The Global Catalogue of Microorganisms (GCM) 10K type strain sequencing project: providing services to taxonomists for standard genome sequencing and annotation.</title>
        <authorList>
            <consortium name="The Broad Institute Genomics Platform"/>
            <consortium name="The Broad Institute Genome Sequencing Center for Infectious Disease"/>
            <person name="Wu L."/>
            <person name="Ma J."/>
        </authorList>
    </citation>
    <scope>NUCLEOTIDE SEQUENCE [LARGE SCALE GENOMIC DNA]</scope>
    <source>
        <strain evidence="3">CGMCC 1.15643</strain>
    </source>
</reference>
<keyword evidence="1" id="KW-1133">Transmembrane helix</keyword>
<evidence type="ECO:0008006" key="4">
    <source>
        <dbReference type="Google" id="ProtNLM"/>
    </source>
</evidence>